<organism evidence="2">
    <name type="scientific">Spirodela intermedia</name>
    <name type="common">Intermediate duckweed</name>
    <dbReference type="NCBI Taxonomy" id="51605"/>
    <lineage>
        <taxon>Eukaryota</taxon>
        <taxon>Viridiplantae</taxon>
        <taxon>Streptophyta</taxon>
        <taxon>Embryophyta</taxon>
        <taxon>Tracheophyta</taxon>
        <taxon>Spermatophyta</taxon>
        <taxon>Magnoliopsida</taxon>
        <taxon>Liliopsida</taxon>
        <taxon>Araceae</taxon>
        <taxon>Lemnoideae</taxon>
        <taxon>Spirodela</taxon>
    </lineage>
</organism>
<accession>A0A7I8J7G2</accession>
<dbReference type="EMBL" id="CACRZD030000009">
    <property type="protein sequence ID" value="CAA6666147.1"/>
    <property type="molecule type" value="Genomic_DNA"/>
</dbReference>
<dbReference type="Proteomes" id="UP001189122">
    <property type="component" value="Unassembled WGS sequence"/>
</dbReference>
<gene>
    <name evidence="2" type="ORF">SI7747_09012536</name>
</gene>
<feature type="compositionally biased region" description="Polar residues" evidence="1">
    <location>
        <begin position="122"/>
        <end position="133"/>
    </location>
</feature>
<dbReference type="EMBL" id="LR743596">
    <property type="protein sequence ID" value="CAA2626850.1"/>
    <property type="molecule type" value="Genomic_DNA"/>
</dbReference>
<sequence>MNPGKGNSDHGQCGRQGLVRASCPSGSMWTNPVARMTPAAKALIRTNALESVLRNRRFRPNRGIAIPTTLVVRITAIATNFNRKASASSLQSSALPSEQSVLAVDADTCRIKPSATPIAEGTKNNQNPKPLNQ</sequence>
<evidence type="ECO:0000313" key="2">
    <source>
        <dbReference type="EMBL" id="CAA2626850.1"/>
    </source>
</evidence>
<protein>
    <submittedName>
        <fullName evidence="2">Uncharacterized protein</fullName>
    </submittedName>
</protein>
<reference evidence="2 3" key="1">
    <citation type="submission" date="2019-12" db="EMBL/GenBank/DDBJ databases">
        <authorList>
            <person name="Scholz U."/>
            <person name="Mascher M."/>
            <person name="Fiebig A."/>
        </authorList>
    </citation>
    <scope>NUCLEOTIDE SEQUENCE</scope>
</reference>
<dbReference type="AlphaFoldDB" id="A0A7I8J7G2"/>
<evidence type="ECO:0000313" key="3">
    <source>
        <dbReference type="Proteomes" id="UP001189122"/>
    </source>
</evidence>
<evidence type="ECO:0000256" key="1">
    <source>
        <dbReference type="SAM" id="MobiDB-lite"/>
    </source>
</evidence>
<proteinExistence type="predicted"/>
<feature type="region of interest" description="Disordered" evidence="1">
    <location>
        <begin position="113"/>
        <end position="133"/>
    </location>
</feature>
<keyword evidence="3" id="KW-1185">Reference proteome</keyword>
<name>A0A7I8J7G2_SPIIN</name>